<accession>A0A8T0WB30</accession>
<keyword evidence="3" id="KW-0460">Magnesium</keyword>
<gene>
    <name evidence="8" type="ORF">PVAP13_2KG448200</name>
</gene>
<sequence length="487" mass="53622">MATDLSASSAAVAAAAPSYAKAVDAYRKAVATAATATAYVVLARGMARELLPHDLRAAASWAASLLRARLEAPRAERRTLVIKRAAGPACHDGDRGGLYDEVRQYLASRIDPHSMRRLCLSGGVSGARRVLSMEHGDSMTDVFEGVEFTWASVAGEGRSAALSESLELSFDAEHTDKALGSYFSFIAASVEEERRQDRALRIYMNEGSHWQGINHHHPATFDTLAMEPELKRSVVADLDRFLKRRDYYRRIGKAWKRGYLLYGPPGTGKSSLVAAMANYLRFNLYDLDLSEVRGNTVLQRLLNTMTNRSILVIEDIDCCFTSASRDAGKGQAGDALSDDDESEEESIPDPWGMPQPQQQQQNITLSGLLNFIDGLWSTSGEERIIVFTTNYKDRLDPALLRPGRMDMHVYMGFCGWEAFKTLAKNYFLVDDHPLFPEIQALLAAVEVTPAEVSEMLLRSEDADAALQGIATFLGEKKLVKAISPSVA</sequence>
<comment type="similarity">
    <text evidence="2">Belongs to the AAA ATPase family. BCS1 subfamily.</text>
</comment>
<evidence type="ECO:0000256" key="4">
    <source>
        <dbReference type="ARBA" id="ARBA00049360"/>
    </source>
</evidence>
<dbReference type="AlphaFoldDB" id="A0A8T0WB30"/>
<feature type="region of interest" description="Disordered" evidence="6">
    <location>
        <begin position="326"/>
        <end position="359"/>
    </location>
</feature>
<dbReference type="Gene3D" id="6.10.280.40">
    <property type="match status" value="1"/>
</dbReference>
<comment type="caution">
    <text evidence="8">The sequence shown here is derived from an EMBL/GenBank/DDBJ whole genome shotgun (WGS) entry which is preliminary data.</text>
</comment>
<keyword evidence="9" id="KW-1185">Reference proteome</keyword>
<keyword evidence="5" id="KW-0547">Nucleotide-binding</keyword>
<proteinExistence type="inferred from homology"/>
<feature type="compositionally biased region" description="Acidic residues" evidence="6">
    <location>
        <begin position="336"/>
        <end position="347"/>
    </location>
</feature>
<dbReference type="Gene3D" id="3.40.50.300">
    <property type="entry name" value="P-loop containing nucleotide triphosphate hydrolases"/>
    <property type="match status" value="1"/>
</dbReference>
<evidence type="ECO:0000313" key="8">
    <source>
        <dbReference type="EMBL" id="KAG2645732.1"/>
    </source>
</evidence>
<dbReference type="InterPro" id="IPR027417">
    <property type="entry name" value="P-loop_NTPase"/>
</dbReference>
<dbReference type="InterPro" id="IPR058017">
    <property type="entry name" value="At3g28540-like_C"/>
</dbReference>
<reference evidence="8" key="1">
    <citation type="submission" date="2020-05" db="EMBL/GenBank/DDBJ databases">
        <title>WGS assembly of Panicum virgatum.</title>
        <authorList>
            <person name="Lovell J.T."/>
            <person name="Jenkins J."/>
            <person name="Shu S."/>
            <person name="Juenger T.E."/>
            <person name="Schmutz J."/>
        </authorList>
    </citation>
    <scope>NUCLEOTIDE SEQUENCE</scope>
    <source>
        <strain evidence="8">AP13</strain>
    </source>
</reference>
<dbReference type="CDD" id="cd19510">
    <property type="entry name" value="RecA-like_BCS1"/>
    <property type="match status" value="1"/>
</dbReference>
<evidence type="ECO:0000256" key="1">
    <source>
        <dbReference type="ARBA" id="ARBA00001946"/>
    </source>
</evidence>
<dbReference type="PROSITE" id="PS00674">
    <property type="entry name" value="AAA"/>
    <property type="match status" value="1"/>
</dbReference>
<dbReference type="GO" id="GO:0005524">
    <property type="term" value="F:ATP binding"/>
    <property type="evidence" value="ECO:0007669"/>
    <property type="project" value="UniProtKB-KW"/>
</dbReference>
<dbReference type="GO" id="GO:0006950">
    <property type="term" value="P:response to stress"/>
    <property type="evidence" value="ECO:0007669"/>
    <property type="project" value="UniProtKB-ARBA"/>
</dbReference>
<dbReference type="PANTHER" id="PTHR23070">
    <property type="entry name" value="BCS1 AAA-TYPE ATPASE"/>
    <property type="match status" value="1"/>
</dbReference>
<evidence type="ECO:0000256" key="2">
    <source>
        <dbReference type="ARBA" id="ARBA00007448"/>
    </source>
</evidence>
<dbReference type="InterPro" id="IPR003593">
    <property type="entry name" value="AAA+_ATPase"/>
</dbReference>
<evidence type="ECO:0000256" key="6">
    <source>
        <dbReference type="SAM" id="MobiDB-lite"/>
    </source>
</evidence>
<organism evidence="8 9">
    <name type="scientific">Panicum virgatum</name>
    <name type="common">Blackwell switchgrass</name>
    <dbReference type="NCBI Taxonomy" id="38727"/>
    <lineage>
        <taxon>Eukaryota</taxon>
        <taxon>Viridiplantae</taxon>
        <taxon>Streptophyta</taxon>
        <taxon>Embryophyta</taxon>
        <taxon>Tracheophyta</taxon>
        <taxon>Spermatophyta</taxon>
        <taxon>Magnoliopsida</taxon>
        <taxon>Liliopsida</taxon>
        <taxon>Poales</taxon>
        <taxon>Poaceae</taxon>
        <taxon>PACMAD clade</taxon>
        <taxon>Panicoideae</taxon>
        <taxon>Panicodae</taxon>
        <taxon>Paniceae</taxon>
        <taxon>Panicinae</taxon>
        <taxon>Panicum</taxon>
        <taxon>Panicum sect. Hiantes</taxon>
    </lineage>
</organism>
<dbReference type="SMART" id="SM00382">
    <property type="entry name" value="AAA"/>
    <property type="match status" value="1"/>
</dbReference>
<keyword evidence="5" id="KW-0067">ATP-binding</keyword>
<dbReference type="Pfam" id="PF25568">
    <property type="entry name" value="AAA_lid_At3g28540"/>
    <property type="match status" value="1"/>
</dbReference>
<comment type="catalytic activity">
    <reaction evidence="4">
        <text>ATP + H2O = ADP + phosphate + H(+)</text>
        <dbReference type="Rhea" id="RHEA:13065"/>
        <dbReference type="ChEBI" id="CHEBI:15377"/>
        <dbReference type="ChEBI" id="CHEBI:15378"/>
        <dbReference type="ChEBI" id="CHEBI:30616"/>
        <dbReference type="ChEBI" id="CHEBI:43474"/>
        <dbReference type="ChEBI" id="CHEBI:456216"/>
    </reaction>
</comment>
<dbReference type="InterPro" id="IPR003959">
    <property type="entry name" value="ATPase_AAA_core"/>
</dbReference>
<dbReference type="GO" id="GO:0016887">
    <property type="term" value="F:ATP hydrolysis activity"/>
    <property type="evidence" value="ECO:0007669"/>
    <property type="project" value="InterPro"/>
</dbReference>
<dbReference type="InterPro" id="IPR025753">
    <property type="entry name" value="AAA_N_dom"/>
</dbReference>
<dbReference type="EMBL" id="CM029039">
    <property type="protein sequence ID" value="KAG2645732.1"/>
    <property type="molecule type" value="Genomic_DNA"/>
</dbReference>
<dbReference type="OrthoDB" id="10251412at2759"/>
<dbReference type="InterPro" id="IPR050747">
    <property type="entry name" value="Mitochondrial_chaperone_BCS1"/>
</dbReference>
<dbReference type="SUPFAM" id="SSF52540">
    <property type="entry name" value="P-loop containing nucleoside triphosphate hydrolases"/>
    <property type="match status" value="1"/>
</dbReference>
<evidence type="ECO:0000256" key="3">
    <source>
        <dbReference type="ARBA" id="ARBA00022842"/>
    </source>
</evidence>
<name>A0A8T0WB30_PANVG</name>
<evidence type="ECO:0000259" key="7">
    <source>
        <dbReference type="SMART" id="SM00382"/>
    </source>
</evidence>
<evidence type="ECO:0000256" key="5">
    <source>
        <dbReference type="RuleBase" id="RU003651"/>
    </source>
</evidence>
<dbReference type="Pfam" id="PF14363">
    <property type="entry name" value="AAA_assoc"/>
    <property type="match status" value="1"/>
</dbReference>
<dbReference type="Pfam" id="PF00004">
    <property type="entry name" value="AAA"/>
    <property type="match status" value="2"/>
</dbReference>
<feature type="domain" description="AAA+ ATPase" evidence="7">
    <location>
        <begin position="255"/>
        <end position="415"/>
    </location>
</feature>
<comment type="cofactor">
    <cofactor evidence="1">
        <name>Mg(2+)</name>
        <dbReference type="ChEBI" id="CHEBI:18420"/>
    </cofactor>
</comment>
<evidence type="ECO:0000313" key="9">
    <source>
        <dbReference type="Proteomes" id="UP000823388"/>
    </source>
</evidence>
<protein>
    <recommendedName>
        <fullName evidence="7">AAA+ ATPase domain-containing protein</fullName>
    </recommendedName>
</protein>
<dbReference type="Proteomes" id="UP000823388">
    <property type="component" value="Chromosome 2K"/>
</dbReference>
<dbReference type="InterPro" id="IPR003960">
    <property type="entry name" value="ATPase_AAA_CS"/>
</dbReference>